<dbReference type="STRING" id="30611.ENSOGAP00000022037"/>
<feature type="compositionally biased region" description="Basic and acidic residues" evidence="1">
    <location>
        <begin position="54"/>
        <end position="68"/>
    </location>
</feature>
<dbReference type="InterPro" id="IPR039590">
    <property type="entry name" value="Dppa2/4"/>
</dbReference>
<dbReference type="InParanoid" id="H0Y0Z4"/>
<dbReference type="GO" id="GO:0003682">
    <property type="term" value="F:chromatin binding"/>
    <property type="evidence" value="ECO:0007669"/>
    <property type="project" value="InterPro"/>
</dbReference>
<dbReference type="PANTHER" id="PTHR16073">
    <property type="entry name" value="DCR DOMAIN-CONTAINING PROTEIN"/>
    <property type="match status" value="1"/>
</dbReference>
<reference evidence="2" key="3">
    <citation type="submission" date="2025-09" db="UniProtKB">
        <authorList>
            <consortium name="Ensembl"/>
        </authorList>
    </citation>
    <scope>IDENTIFICATION</scope>
</reference>
<dbReference type="eggNOG" id="ENOG502R0CF">
    <property type="taxonomic scope" value="Eukaryota"/>
</dbReference>
<dbReference type="GeneTree" id="ENSGT00390000004871"/>
<organism evidence="2 3">
    <name type="scientific">Otolemur garnettii</name>
    <name type="common">Small-eared galago</name>
    <name type="synonym">Garnett's greater bushbaby</name>
    <dbReference type="NCBI Taxonomy" id="30611"/>
    <lineage>
        <taxon>Eukaryota</taxon>
        <taxon>Metazoa</taxon>
        <taxon>Chordata</taxon>
        <taxon>Craniata</taxon>
        <taxon>Vertebrata</taxon>
        <taxon>Euteleostomi</taxon>
        <taxon>Mammalia</taxon>
        <taxon>Eutheria</taxon>
        <taxon>Euarchontoglires</taxon>
        <taxon>Primates</taxon>
        <taxon>Strepsirrhini</taxon>
        <taxon>Lorisiformes</taxon>
        <taxon>Galagidae</taxon>
        <taxon>Otolemur</taxon>
    </lineage>
</organism>
<accession>H0Y0Z4</accession>
<dbReference type="GO" id="GO:0048731">
    <property type="term" value="P:system development"/>
    <property type="evidence" value="ECO:0007669"/>
    <property type="project" value="TreeGrafter"/>
</dbReference>
<feature type="region of interest" description="Disordered" evidence="1">
    <location>
        <begin position="1"/>
        <end position="68"/>
    </location>
</feature>
<feature type="compositionally biased region" description="Basic and acidic residues" evidence="1">
    <location>
        <begin position="122"/>
        <end position="138"/>
    </location>
</feature>
<sequence>MENTKGKEWNSTDMAREEEAQQAASHPSAPAVPGTSAKGTKRKTSVKGNNEFCPPKKEHSDIPKLQKKVPDELPPVNLLSWDTVWAWCQQLGLSTGGQKLDVDKRLCTCAFPNQKDIPSTAKEAKIQKKSNVDKKEMSLEGSEGTDPPAVVLAPGLGCPPSPDESASLHEGVNIVVTTSAPEALLAS</sequence>
<evidence type="ECO:0000313" key="2">
    <source>
        <dbReference type="Ensembl" id="ENSOGAP00000022037.1"/>
    </source>
</evidence>
<feature type="compositionally biased region" description="Basic and acidic residues" evidence="1">
    <location>
        <begin position="1"/>
        <end position="19"/>
    </location>
</feature>
<keyword evidence="3" id="KW-1185">Reference proteome</keyword>
<dbReference type="Ensembl" id="ENSOGAT00000025588.1">
    <property type="protein sequence ID" value="ENSOGAP00000022037.1"/>
    <property type="gene ID" value="ENSOGAG00000029977.1"/>
</dbReference>
<dbReference type="AlphaFoldDB" id="H0Y0Z4"/>
<evidence type="ECO:0000256" key="1">
    <source>
        <dbReference type="SAM" id="MobiDB-lite"/>
    </source>
</evidence>
<dbReference type="OMA" id="WNSTDMA"/>
<feature type="compositionally biased region" description="Low complexity" evidence="1">
    <location>
        <begin position="21"/>
        <end position="31"/>
    </location>
</feature>
<proteinExistence type="predicted"/>
<evidence type="ECO:0008006" key="4">
    <source>
        <dbReference type="Google" id="ProtNLM"/>
    </source>
</evidence>
<dbReference type="PANTHER" id="PTHR16073:SF8">
    <property type="entry name" value="DEVELOPMENTAL PLURIPOTENCY-ASSOCIATED PROTEIN 4"/>
    <property type="match status" value="1"/>
</dbReference>
<protein>
    <recommendedName>
        <fullName evidence="4">SAP domain-containing protein</fullName>
    </recommendedName>
</protein>
<reference evidence="2" key="2">
    <citation type="submission" date="2025-08" db="UniProtKB">
        <authorList>
            <consortium name="Ensembl"/>
        </authorList>
    </citation>
    <scope>IDENTIFICATION</scope>
</reference>
<reference evidence="3" key="1">
    <citation type="submission" date="2011-03" db="EMBL/GenBank/DDBJ databases">
        <title>Version 3 of the genome sequence of Otolemur garnettii (Bushbaby).</title>
        <authorList>
            <consortium name="The Broad Institute Genome Sequencing Platform"/>
            <person name="Di Palma F."/>
            <person name="Johnson J."/>
            <person name="Lander E.S."/>
            <person name="Lindblad-Toh K."/>
            <person name="Jaffe D.B."/>
            <person name="Gnerre S."/>
            <person name="MacCallum I."/>
            <person name="Przybylski D."/>
            <person name="Ribeiro F.J."/>
            <person name="Burton J.N."/>
            <person name="Walker B.J."/>
            <person name="Sharpe T."/>
            <person name="Hall G."/>
        </authorList>
    </citation>
    <scope>NUCLEOTIDE SEQUENCE [LARGE SCALE GENOMIC DNA]</scope>
</reference>
<evidence type="ECO:0000313" key="3">
    <source>
        <dbReference type="Proteomes" id="UP000005225"/>
    </source>
</evidence>
<dbReference type="HOGENOM" id="CLU_080062_0_0_1"/>
<feature type="region of interest" description="Disordered" evidence="1">
    <location>
        <begin position="121"/>
        <end position="149"/>
    </location>
</feature>
<name>H0Y0Z4_OTOGA</name>
<dbReference type="EMBL" id="AAQR03085065">
    <property type="status" value="NOT_ANNOTATED_CDS"/>
    <property type="molecule type" value="Genomic_DNA"/>
</dbReference>
<dbReference type="GO" id="GO:0005634">
    <property type="term" value="C:nucleus"/>
    <property type="evidence" value="ECO:0007669"/>
    <property type="project" value="TreeGrafter"/>
</dbReference>
<dbReference type="Proteomes" id="UP000005225">
    <property type="component" value="Unassembled WGS sequence"/>
</dbReference>
<dbReference type="FunCoup" id="H0Y0Z4">
    <property type="interactions" value="277"/>
</dbReference>